<evidence type="ECO:0000259" key="1">
    <source>
        <dbReference type="Pfam" id="PF12728"/>
    </source>
</evidence>
<dbReference type="Gene3D" id="1.10.1660.10">
    <property type="match status" value="1"/>
</dbReference>
<organism evidence="2 3">
    <name type="scientific">Candidatus Curtissbacteria bacterium RIFCSPLOWO2_01_FULL_37_9</name>
    <dbReference type="NCBI Taxonomy" id="1797724"/>
    <lineage>
        <taxon>Bacteria</taxon>
        <taxon>Candidatus Curtissiibacteriota</taxon>
    </lineage>
</organism>
<name>A0A1F5GPP0_9BACT</name>
<dbReference type="NCBIfam" id="TIGR01764">
    <property type="entry name" value="excise"/>
    <property type="match status" value="1"/>
</dbReference>
<reference evidence="2 3" key="1">
    <citation type="journal article" date="2016" name="Nat. Commun.">
        <title>Thousands of microbial genomes shed light on interconnected biogeochemical processes in an aquifer system.</title>
        <authorList>
            <person name="Anantharaman K."/>
            <person name="Brown C.T."/>
            <person name="Hug L.A."/>
            <person name="Sharon I."/>
            <person name="Castelle C.J."/>
            <person name="Probst A.J."/>
            <person name="Thomas B.C."/>
            <person name="Singh A."/>
            <person name="Wilkins M.J."/>
            <person name="Karaoz U."/>
            <person name="Brodie E.L."/>
            <person name="Williams K.H."/>
            <person name="Hubbard S.S."/>
            <person name="Banfield J.F."/>
        </authorList>
    </citation>
    <scope>NUCLEOTIDE SEQUENCE [LARGE SCALE GENOMIC DNA]</scope>
</reference>
<dbReference type="STRING" id="1797724.A3A48_02230"/>
<sequence>MTKDDSIELLTLKETAELLKVDPTTLRRWDNEGQLKAVRIGTRRGIGDRRYRKEDIENYLKNKKK</sequence>
<dbReference type="AlphaFoldDB" id="A0A1F5GPP0"/>
<protein>
    <recommendedName>
        <fullName evidence="1">Helix-turn-helix domain-containing protein</fullName>
    </recommendedName>
</protein>
<dbReference type="GO" id="GO:0003677">
    <property type="term" value="F:DNA binding"/>
    <property type="evidence" value="ECO:0007669"/>
    <property type="project" value="InterPro"/>
</dbReference>
<evidence type="ECO:0000313" key="2">
    <source>
        <dbReference type="EMBL" id="OGD93828.1"/>
    </source>
</evidence>
<gene>
    <name evidence="2" type="ORF">A3A48_02230</name>
</gene>
<dbReference type="EMBL" id="MFBN01000058">
    <property type="protein sequence ID" value="OGD93828.1"/>
    <property type="molecule type" value="Genomic_DNA"/>
</dbReference>
<feature type="domain" description="Helix-turn-helix" evidence="1">
    <location>
        <begin position="9"/>
        <end position="63"/>
    </location>
</feature>
<evidence type="ECO:0000313" key="3">
    <source>
        <dbReference type="Proteomes" id="UP000178336"/>
    </source>
</evidence>
<dbReference type="Pfam" id="PF12728">
    <property type="entry name" value="HTH_17"/>
    <property type="match status" value="1"/>
</dbReference>
<dbReference type="Proteomes" id="UP000178336">
    <property type="component" value="Unassembled WGS sequence"/>
</dbReference>
<dbReference type="InterPro" id="IPR009061">
    <property type="entry name" value="DNA-bd_dom_put_sf"/>
</dbReference>
<comment type="caution">
    <text evidence="2">The sequence shown here is derived from an EMBL/GenBank/DDBJ whole genome shotgun (WGS) entry which is preliminary data.</text>
</comment>
<accession>A0A1F5GPP0</accession>
<proteinExistence type="predicted"/>
<dbReference type="InterPro" id="IPR041657">
    <property type="entry name" value="HTH_17"/>
</dbReference>
<dbReference type="SUPFAM" id="SSF46955">
    <property type="entry name" value="Putative DNA-binding domain"/>
    <property type="match status" value="1"/>
</dbReference>
<dbReference type="InterPro" id="IPR010093">
    <property type="entry name" value="SinI_DNA-bd"/>
</dbReference>